<gene>
    <name evidence="2" type="ORF">H1R20_g16535</name>
</gene>
<feature type="compositionally biased region" description="Basic residues" evidence="1">
    <location>
        <begin position="280"/>
        <end position="289"/>
    </location>
</feature>
<feature type="region of interest" description="Disordered" evidence="1">
    <location>
        <begin position="338"/>
        <end position="378"/>
    </location>
</feature>
<accession>A0A9W8M952</accession>
<evidence type="ECO:0000313" key="3">
    <source>
        <dbReference type="Proteomes" id="UP001140091"/>
    </source>
</evidence>
<feature type="region of interest" description="Disordered" evidence="1">
    <location>
        <begin position="248"/>
        <end position="315"/>
    </location>
</feature>
<sequence length="440" mass="46722">MSTKSDSRTAEFAKLLQFFDHLASRGGGKKANHPSLDASHTVGLLPPLPEAQDASSAIVTSPTSTGSNLESVLIPSDITPVVANLTNTHHRASKLKSYAGLGIGKAKRHRQTASGSGSASNSSSSNSRSVSSSSSAGLRDASTSSTMTNSSLVSEGGKISLAKFPLANNKQRPFTFRLMLHKLYATRDDWIQKVQEALEQSKKEYISLAEQEQLEGSAGQKASDEDGDRVGDEDNDDLAAITKARRRCKSSVAASTSHPSSPGPTFTETRPNTGIPGGRAVKKRCVGRRKSFDGPLNLHGTAGSSNVPSNSNDSNTKSGLGLSAWVYDAAIAQLDSDTESNYHQSAGSQRRRRSVSIPSPPGQADRAVGKRHMSGTKQEDAFETTVRKAGSSWGHTGHVVPGDEDEKRFIRKRALTAVPSTMVQDLSNARAGLKRPLMVA</sequence>
<feature type="compositionally biased region" description="Low complexity" evidence="1">
    <location>
        <begin position="113"/>
        <end position="145"/>
    </location>
</feature>
<dbReference type="AlphaFoldDB" id="A0A9W8M952"/>
<feature type="region of interest" description="Disordered" evidence="1">
    <location>
        <begin position="211"/>
        <end position="234"/>
    </location>
</feature>
<protein>
    <submittedName>
        <fullName evidence="2">Uncharacterized protein</fullName>
    </submittedName>
</protein>
<name>A0A9W8M952_9AGAR</name>
<feature type="compositionally biased region" description="Low complexity" evidence="1">
    <location>
        <begin position="304"/>
        <end position="315"/>
    </location>
</feature>
<feature type="region of interest" description="Disordered" evidence="1">
    <location>
        <begin position="99"/>
        <end position="152"/>
    </location>
</feature>
<feature type="compositionally biased region" description="Low complexity" evidence="1">
    <location>
        <begin position="250"/>
        <end position="260"/>
    </location>
</feature>
<feature type="compositionally biased region" description="Polar residues" evidence="1">
    <location>
        <begin position="263"/>
        <end position="272"/>
    </location>
</feature>
<reference evidence="2" key="1">
    <citation type="submission" date="2022-06" db="EMBL/GenBank/DDBJ databases">
        <title>Genome Sequence of Candolleomyces eurysporus.</title>
        <authorList>
            <person name="Buettner E."/>
        </authorList>
    </citation>
    <scope>NUCLEOTIDE SEQUENCE</scope>
    <source>
        <strain evidence="2">VTCC 930004</strain>
    </source>
</reference>
<comment type="caution">
    <text evidence="2">The sequence shown here is derived from an EMBL/GenBank/DDBJ whole genome shotgun (WGS) entry which is preliminary data.</text>
</comment>
<proteinExistence type="predicted"/>
<feature type="compositionally biased region" description="Basic and acidic residues" evidence="1">
    <location>
        <begin position="222"/>
        <end position="232"/>
    </location>
</feature>
<evidence type="ECO:0000313" key="2">
    <source>
        <dbReference type="EMBL" id="KAJ2920558.1"/>
    </source>
</evidence>
<dbReference type="Proteomes" id="UP001140091">
    <property type="component" value="Unassembled WGS sequence"/>
</dbReference>
<dbReference type="OrthoDB" id="3067134at2759"/>
<dbReference type="EMBL" id="JANBPK010001865">
    <property type="protein sequence ID" value="KAJ2920558.1"/>
    <property type="molecule type" value="Genomic_DNA"/>
</dbReference>
<keyword evidence="3" id="KW-1185">Reference proteome</keyword>
<evidence type="ECO:0000256" key="1">
    <source>
        <dbReference type="SAM" id="MobiDB-lite"/>
    </source>
</evidence>
<organism evidence="2 3">
    <name type="scientific">Candolleomyces eurysporus</name>
    <dbReference type="NCBI Taxonomy" id="2828524"/>
    <lineage>
        <taxon>Eukaryota</taxon>
        <taxon>Fungi</taxon>
        <taxon>Dikarya</taxon>
        <taxon>Basidiomycota</taxon>
        <taxon>Agaricomycotina</taxon>
        <taxon>Agaricomycetes</taxon>
        <taxon>Agaricomycetidae</taxon>
        <taxon>Agaricales</taxon>
        <taxon>Agaricineae</taxon>
        <taxon>Psathyrellaceae</taxon>
        <taxon>Candolleomyces</taxon>
    </lineage>
</organism>
<feature type="non-terminal residue" evidence="2">
    <location>
        <position position="440"/>
    </location>
</feature>